<keyword evidence="3" id="KW-0589">Pheromone response</keyword>
<keyword evidence="12" id="KW-1185">Reference proteome</keyword>
<dbReference type="EMBL" id="KQ085895">
    <property type="protein sequence ID" value="KLO18433.1"/>
    <property type="molecule type" value="Genomic_DNA"/>
</dbReference>
<evidence type="ECO:0000256" key="10">
    <source>
        <dbReference type="SAM" id="Phobius"/>
    </source>
</evidence>
<proteinExistence type="inferred from homology"/>
<organism evidence="11 12">
    <name type="scientific">Schizopora paradoxa</name>
    <dbReference type="NCBI Taxonomy" id="27342"/>
    <lineage>
        <taxon>Eukaryota</taxon>
        <taxon>Fungi</taxon>
        <taxon>Dikarya</taxon>
        <taxon>Basidiomycota</taxon>
        <taxon>Agaricomycotina</taxon>
        <taxon>Agaricomycetes</taxon>
        <taxon>Hymenochaetales</taxon>
        <taxon>Schizoporaceae</taxon>
        <taxon>Schizopora</taxon>
    </lineage>
</organism>
<feature type="transmembrane region" description="Helical" evidence="10">
    <location>
        <begin position="121"/>
        <end position="142"/>
    </location>
</feature>
<evidence type="ECO:0000256" key="1">
    <source>
        <dbReference type="ARBA" id="ARBA00004141"/>
    </source>
</evidence>
<dbReference type="PANTHER" id="PTHR28097">
    <property type="entry name" value="PHEROMONE A FACTOR RECEPTOR"/>
    <property type="match status" value="1"/>
</dbReference>
<feature type="transmembrane region" description="Helical" evidence="10">
    <location>
        <begin position="51"/>
        <end position="68"/>
    </location>
</feature>
<dbReference type="PANTHER" id="PTHR28097:SF1">
    <property type="entry name" value="PHEROMONE A FACTOR RECEPTOR"/>
    <property type="match status" value="1"/>
</dbReference>
<dbReference type="OrthoDB" id="2874149at2759"/>
<dbReference type="InterPro" id="IPR001499">
    <property type="entry name" value="GPCR_STE3"/>
</dbReference>
<evidence type="ECO:0000313" key="11">
    <source>
        <dbReference type="EMBL" id="KLO18433.1"/>
    </source>
</evidence>
<dbReference type="PRINTS" id="PR00899">
    <property type="entry name" value="GPCRSTE3"/>
</dbReference>
<evidence type="ECO:0000256" key="5">
    <source>
        <dbReference type="ARBA" id="ARBA00022989"/>
    </source>
</evidence>
<evidence type="ECO:0000256" key="8">
    <source>
        <dbReference type="ARBA" id="ARBA00023170"/>
    </source>
</evidence>
<feature type="transmembrane region" description="Helical" evidence="10">
    <location>
        <begin position="20"/>
        <end position="39"/>
    </location>
</feature>
<sequence>MTDLCQKHLTFSMYPYTPYPLTPIGSFIGIILSLVPLLSFQSWNTGTCMHAIWIALMNIVNLVNTIVWHNNANIIAPAWCDIGAGVGVPACTLVICLHLFKITRMRATLLIDEKSQKRRALLFDLAITVGIPVFVIVLWIVVQPYRFDIIEEIGCQPVAHNYVAYIILYVPQFVLVLIAAVLSPFTLQKFILHRRETNALRATTYAYCASDSGTASCKHLRIMTIASLTLLLDLPLLAASLATSLAASASQSHSSHPYPYAIHTSTSSSRGTITQTPASKWGGNGGALGVFTVKWLEWIYVLHALIFFAIFGTTPEATRRHRSAFRWVVGWVICKKRNKLQSRTVSSEIVFNSNPRCPLRSFVL</sequence>
<feature type="transmembrane region" description="Helical" evidence="10">
    <location>
        <begin position="162"/>
        <end position="185"/>
    </location>
</feature>
<keyword evidence="6" id="KW-0297">G-protein coupled receptor</keyword>
<dbReference type="GO" id="GO:0000750">
    <property type="term" value="P:pheromone-dependent signal transduction involved in conjugation with cellular fusion"/>
    <property type="evidence" value="ECO:0007669"/>
    <property type="project" value="TreeGrafter"/>
</dbReference>
<dbReference type="GO" id="GO:0005886">
    <property type="term" value="C:plasma membrane"/>
    <property type="evidence" value="ECO:0007669"/>
    <property type="project" value="TreeGrafter"/>
</dbReference>
<evidence type="ECO:0000256" key="9">
    <source>
        <dbReference type="ARBA" id="ARBA00023224"/>
    </source>
</evidence>
<comment type="subcellular location">
    <subcellularLocation>
        <location evidence="1">Membrane</location>
        <topology evidence="1">Multi-pass membrane protein</topology>
    </subcellularLocation>
</comment>
<dbReference type="FunCoup" id="A0A0H2S9S3">
    <property type="interactions" value="87"/>
</dbReference>
<gene>
    <name evidence="11" type="ORF">SCHPADRAFT_124854</name>
</gene>
<keyword evidence="7 10" id="KW-0472">Membrane</keyword>
<accession>A0A0H2S9S3</accession>
<evidence type="ECO:0000256" key="2">
    <source>
        <dbReference type="ARBA" id="ARBA00011085"/>
    </source>
</evidence>
<dbReference type="InParanoid" id="A0A0H2S9S3"/>
<reference evidence="11 12" key="1">
    <citation type="submission" date="2015-04" db="EMBL/GenBank/DDBJ databases">
        <title>Complete genome sequence of Schizopora paradoxa KUC8140, a cosmopolitan wood degrader in East Asia.</title>
        <authorList>
            <consortium name="DOE Joint Genome Institute"/>
            <person name="Min B."/>
            <person name="Park H."/>
            <person name="Jang Y."/>
            <person name="Kim J.-J."/>
            <person name="Kim K.H."/>
            <person name="Pangilinan J."/>
            <person name="Lipzen A."/>
            <person name="Riley R."/>
            <person name="Grigoriev I.V."/>
            <person name="Spatafora J.W."/>
            <person name="Choi I.-G."/>
        </authorList>
    </citation>
    <scope>NUCLEOTIDE SEQUENCE [LARGE SCALE GENOMIC DNA]</scope>
    <source>
        <strain evidence="11 12">KUC8140</strain>
    </source>
</reference>
<evidence type="ECO:0000313" key="12">
    <source>
        <dbReference type="Proteomes" id="UP000053477"/>
    </source>
</evidence>
<feature type="transmembrane region" description="Helical" evidence="10">
    <location>
        <begin position="298"/>
        <end position="317"/>
    </location>
</feature>
<comment type="similarity">
    <text evidence="2">Belongs to the G-protein coupled receptor 4 family.</text>
</comment>
<evidence type="ECO:0000256" key="6">
    <source>
        <dbReference type="ARBA" id="ARBA00023040"/>
    </source>
</evidence>
<dbReference type="GO" id="GO:0004932">
    <property type="term" value="F:mating-type factor pheromone receptor activity"/>
    <property type="evidence" value="ECO:0007669"/>
    <property type="project" value="InterPro"/>
</dbReference>
<keyword evidence="9" id="KW-0807">Transducer</keyword>
<evidence type="ECO:0000256" key="4">
    <source>
        <dbReference type="ARBA" id="ARBA00022692"/>
    </source>
</evidence>
<keyword evidence="4 10" id="KW-0812">Transmembrane</keyword>
<keyword evidence="8 11" id="KW-0675">Receptor</keyword>
<evidence type="ECO:0000256" key="7">
    <source>
        <dbReference type="ARBA" id="ARBA00023136"/>
    </source>
</evidence>
<feature type="transmembrane region" description="Helical" evidence="10">
    <location>
        <begin position="74"/>
        <end position="100"/>
    </location>
</feature>
<dbReference type="AlphaFoldDB" id="A0A0H2S9S3"/>
<dbReference type="Pfam" id="PF02076">
    <property type="entry name" value="STE3"/>
    <property type="match status" value="1"/>
</dbReference>
<keyword evidence="5 10" id="KW-1133">Transmembrane helix</keyword>
<name>A0A0H2S9S3_9AGAM</name>
<protein>
    <submittedName>
        <fullName evidence="11">Fungal pheromone STE3G-protein-coupled receptor</fullName>
    </submittedName>
</protein>
<feature type="transmembrane region" description="Helical" evidence="10">
    <location>
        <begin position="228"/>
        <end position="249"/>
    </location>
</feature>
<dbReference type="Proteomes" id="UP000053477">
    <property type="component" value="Unassembled WGS sequence"/>
</dbReference>
<evidence type="ECO:0000256" key="3">
    <source>
        <dbReference type="ARBA" id="ARBA00022507"/>
    </source>
</evidence>